<dbReference type="Pfam" id="PF04542">
    <property type="entry name" value="Sigma70_r2"/>
    <property type="match status" value="1"/>
</dbReference>
<feature type="domain" description="RNA polymerase sigma factor 70 region 4 type 2" evidence="6">
    <location>
        <begin position="117"/>
        <end position="168"/>
    </location>
</feature>
<evidence type="ECO:0000259" key="5">
    <source>
        <dbReference type="Pfam" id="PF04542"/>
    </source>
</evidence>
<evidence type="ECO:0000256" key="3">
    <source>
        <dbReference type="ARBA" id="ARBA00023082"/>
    </source>
</evidence>
<dbReference type="InterPro" id="IPR013325">
    <property type="entry name" value="RNA_pol_sigma_r2"/>
</dbReference>
<dbReference type="Gene3D" id="1.10.1740.10">
    <property type="match status" value="1"/>
</dbReference>
<dbReference type="Proteomes" id="UP000249873">
    <property type="component" value="Chromosome"/>
</dbReference>
<name>A0A2Z4GBS7_9BACT</name>
<dbReference type="Pfam" id="PF08281">
    <property type="entry name" value="Sigma70_r4_2"/>
    <property type="match status" value="1"/>
</dbReference>
<evidence type="ECO:0000256" key="1">
    <source>
        <dbReference type="ARBA" id="ARBA00010641"/>
    </source>
</evidence>
<evidence type="ECO:0000256" key="4">
    <source>
        <dbReference type="ARBA" id="ARBA00023163"/>
    </source>
</evidence>
<dbReference type="NCBIfam" id="TIGR02937">
    <property type="entry name" value="sigma70-ECF"/>
    <property type="match status" value="1"/>
</dbReference>
<feature type="domain" description="RNA polymerase sigma-70 region 2" evidence="5">
    <location>
        <begin position="23"/>
        <end position="87"/>
    </location>
</feature>
<proteinExistence type="inferred from homology"/>
<gene>
    <name evidence="7" type="ORF">DJ013_10105</name>
</gene>
<dbReference type="InterPro" id="IPR013249">
    <property type="entry name" value="RNA_pol_sigma70_r4_t2"/>
</dbReference>
<dbReference type="SUPFAM" id="SSF88659">
    <property type="entry name" value="Sigma3 and sigma4 domains of RNA polymerase sigma factors"/>
    <property type="match status" value="1"/>
</dbReference>
<keyword evidence="3" id="KW-0731">Sigma factor</keyword>
<keyword evidence="8" id="KW-1185">Reference proteome</keyword>
<dbReference type="Gene3D" id="1.10.10.10">
    <property type="entry name" value="Winged helix-like DNA-binding domain superfamily/Winged helix DNA-binding domain"/>
    <property type="match status" value="1"/>
</dbReference>
<dbReference type="PANTHER" id="PTHR43133">
    <property type="entry name" value="RNA POLYMERASE ECF-TYPE SIGMA FACTO"/>
    <property type="match status" value="1"/>
</dbReference>
<dbReference type="OrthoDB" id="655312at2"/>
<evidence type="ECO:0000256" key="2">
    <source>
        <dbReference type="ARBA" id="ARBA00023015"/>
    </source>
</evidence>
<comment type="similarity">
    <text evidence="1">Belongs to the sigma-70 factor family. ECF subfamily.</text>
</comment>
<dbReference type="InterPro" id="IPR039425">
    <property type="entry name" value="RNA_pol_sigma-70-like"/>
</dbReference>
<reference evidence="7 8" key="1">
    <citation type="submission" date="2018-05" db="EMBL/GenBank/DDBJ databases">
        <title>Complete genome sequence of Arcticibacterium luteifluviistationis SM1504T, a cytophagaceae bacterium isolated from Arctic surface seawater.</title>
        <authorList>
            <person name="Li Y."/>
            <person name="Qin Q.-L."/>
        </authorList>
    </citation>
    <scope>NUCLEOTIDE SEQUENCE [LARGE SCALE GENOMIC DNA]</scope>
    <source>
        <strain evidence="7 8">SM1504</strain>
    </source>
</reference>
<dbReference type="CDD" id="cd06171">
    <property type="entry name" value="Sigma70_r4"/>
    <property type="match status" value="1"/>
</dbReference>
<dbReference type="InterPro" id="IPR014284">
    <property type="entry name" value="RNA_pol_sigma-70_dom"/>
</dbReference>
<dbReference type="InterPro" id="IPR013324">
    <property type="entry name" value="RNA_pol_sigma_r3/r4-like"/>
</dbReference>
<dbReference type="AlphaFoldDB" id="A0A2Z4GBS7"/>
<dbReference type="GO" id="GO:0016987">
    <property type="term" value="F:sigma factor activity"/>
    <property type="evidence" value="ECO:0007669"/>
    <property type="project" value="UniProtKB-KW"/>
</dbReference>
<dbReference type="GO" id="GO:0003677">
    <property type="term" value="F:DNA binding"/>
    <property type="evidence" value="ECO:0007669"/>
    <property type="project" value="InterPro"/>
</dbReference>
<dbReference type="PANTHER" id="PTHR43133:SF46">
    <property type="entry name" value="RNA POLYMERASE SIGMA-70 FACTOR ECF SUBFAMILY"/>
    <property type="match status" value="1"/>
</dbReference>
<dbReference type="SUPFAM" id="SSF88946">
    <property type="entry name" value="Sigma2 domain of RNA polymerase sigma factors"/>
    <property type="match status" value="1"/>
</dbReference>
<dbReference type="RefSeq" id="WP_111371698.1">
    <property type="nucleotide sequence ID" value="NZ_CP029480.1"/>
</dbReference>
<dbReference type="GO" id="GO:0006352">
    <property type="term" value="P:DNA-templated transcription initiation"/>
    <property type="evidence" value="ECO:0007669"/>
    <property type="project" value="InterPro"/>
</dbReference>
<sequence>METLNGTIQKVAKGDSKAFTKIYDYYREPGLRFITSIVKDNEEAENMLQEVFIKIWHRRDQINPELNFNAYLYTCLKNMAFDHLKKIDKNQQMLAQYLIKVKENHETAVDVEEIKIDMLLSAMSTLPKKRKRILQLILEEGKSYQEIAEIMRISKNTVKNQLVKAKQYLRLNMDISSAY</sequence>
<evidence type="ECO:0000313" key="8">
    <source>
        <dbReference type="Proteomes" id="UP000249873"/>
    </source>
</evidence>
<organism evidence="7 8">
    <name type="scientific">Arcticibacterium luteifluviistationis</name>
    <dbReference type="NCBI Taxonomy" id="1784714"/>
    <lineage>
        <taxon>Bacteria</taxon>
        <taxon>Pseudomonadati</taxon>
        <taxon>Bacteroidota</taxon>
        <taxon>Cytophagia</taxon>
        <taxon>Cytophagales</taxon>
        <taxon>Leadbetterellaceae</taxon>
        <taxon>Arcticibacterium</taxon>
    </lineage>
</organism>
<dbReference type="InterPro" id="IPR007627">
    <property type="entry name" value="RNA_pol_sigma70_r2"/>
</dbReference>
<protein>
    <submittedName>
        <fullName evidence="7">RNA polymerase sigma-70 factor</fullName>
    </submittedName>
</protein>
<accession>A0A2Z4GBS7</accession>
<dbReference type="EMBL" id="CP029480">
    <property type="protein sequence ID" value="AWV98505.1"/>
    <property type="molecule type" value="Genomic_DNA"/>
</dbReference>
<dbReference type="InterPro" id="IPR036388">
    <property type="entry name" value="WH-like_DNA-bd_sf"/>
</dbReference>
<keyword evidence="4" id="KW-0804">Transcription</keyword>
<evidence type="ECO:0000259" key="6">
    <source>
        <dbReference type="Pfam" id="PF08281"/>
    </source>
</evidence>
<keyword evidence="2" id="KW-0805">Transcription regulation</keyword>
<dbReference type="KEGG" id="als:DJ013_10105"/>
<evidence type="ECO:0000313" key="7">
    <source>
        <dbReference type="EMBL" id="AWV98505.1"/>
    </source>
</evidence>